<evidence type="ECO:0000313" key="8">
    <source>
        <dbReference type="Proteomes" id="UP000887574"/>
    </source>
</evidence>
<dbReference type="GO" id="GO:0016020">
    <property type="term" value="C:membrane"/>
    <property type="evidence" value="ECO:0007669"/>
    <property type="project" value="TreeGrafter"/>
</dbReference>
<evidence type="ECO:0000256" key="3">
    <source>
        <dbReference type="PIRSR" id="PIRSR600407-1"/>
    </source>
</evidence>
<dbReference type="GO" id="GO:0006256">
    <property type="term" value="P:UDP catabolic process"/>
    <property type="evidence" value="ECO:0007669"/>
    <property type="project" value="TreeGrafter"/>
</dbReference>
<protein>
    <submittedName>
        <fullName evidence="9">Uncharacterized protein</fullName>
    </submittedName>
</protein>
<name>A0A915CYQ5_9BILA</name>
<accession>A0A915CYQ5</accession>
<evidence type="ECO:0000256" key="7">
    <source>
        <dbReference type="SAM" id="Phobius"/>
    </source>
</evidence>
<dbReference type="AlphaFoldDB" id="A0A915CYQ5"/>
<comment type="similarity">
    <text evidence="1 5">Belongs to the GDA1/CD39 NTPase family.</text>
</comment>
<dbReference type="GO" id="GO:0045134">
    <property type="term" value="F:UDP phosphatase activity"/>
    <property type="evidence" value="ECO:0007669"/>
    <property type="project" value="TreeGrafter"/>
</dbReference>
<feature type="compositionally biased region" description="Basic and acidic residues" evidence="6">
    <location>
        <begin position="207"/>
        <end position="222"/>
    </location>
</feature>
<feature type="transmembrane region" description="Helical" evidence="7">
    <location>
        <begin position="467"/>
        <end position="486"/>
    </location>
</feature>
<organism evidence="8 9">
    <name type="scientific">Ditylenchus dipsaci</name>
    <dbReference type="NCBI Taxonomy" id="166011"/>
    <lineage>
        <taxon>Eukaryota</taxon>
        <taxon>Metazoa</taxon>
        <taxon>Ecdysozoa</taxon>
        <taxon>Nematoda</taxon>
        <taxon>Chromadorea</taxon>
        <taxon>Rhabditida</taxon>
        <taxon>Tylenchina</taxon>
        <taxon>Tylenchomorpha</taxon>
        <taxon>Sphaerularioidea</taxon>
        <taxon>Anguinidae</taxon>
        <taxon>Anguininae</taxon>
        <taxon>Ditylenchus</taxon>
    </lineage>
</organism>
<keyword evidence="8" id="KW-1185">Reference proteome</keyword>
<keyword evidence="7" id="KW-0812">Transmembrane</keyword>
<dbReference type="PANTHER" id="PTHR11782:SF121">
    <property type="entry name" value="NUCLEOSIDE-DIPHOSPHATASE MIG-23"/>
    <property type="match status" value="1"/>
</dbReference>
<dbReference type="Pfam" id="PF01150">
    <property type="entry name" value="GDA1_CD39"/>
    <property type="match status" value="2"/>
</dbReference>
<dbReference type="InterPro" id="IPR000407">
    <property type="entry name" value="GDA1_CD39_NTPase"/>
</dbReference>
<dbReference type="GO" id="GO:0005794">
    <property type="term" value="C:Golgi apparatus"/>
    <property type="evidence" value="ECO:0007669"/>
    <property type="project" value="TreeGrafter"/>
</dbReference>
<dbReference type="WBParaSite" id="jg13998">
    <property type="protein sequence ID" value="jg13998"/>
    <property type="gene ID" value="jg13998"/>
</dbReference>
<dbReference type="Gene3D" id="3.30.420.40">
    <property type="match status" value="1"/>
</dbReference>
<proteinExistence type="inferred from homology"/>
<dbReference type="Proteomes" id="UP000887574">
    <property type="component" value="Unplaced"/>
</dbReference>
<dbReference type="GO" id="GO:0004382">
    <property type="term" value="F:GDP phosphatase activity"/>
    <property type="evidence" value="ECO:0007669"/>
    <property type="project" value="TreeGrafter"/>
</dbReference>
<evidence type="ECO:0000256" key="5">
    <source>
        <dbReference type="RuleBase" id="RU003833"/>
    </source>
</evidence>
<feature type="binding site" evidence="4">
    <location>
        <begin position="234"/>
        <end position="235"/>
    </location>
    <ligand>
        <name>ATP</name>
        <dbReference type="ChEBI" id="CHEBI:30616"/>
    </ligand>
</feature>
<feature type="active site" description="Proton acceptor" evidence="3">
    <location>
        <position position="181"/>
    </location>
</feature>
<keyword evidence="4" id="KW-0067">ATP-binding</keyword>
<sequence>MIDCEEEASLAKKQKCMMGRYGINKSACIVALGIFSLVLLLINNLLTMTASQEVHVDKVSNNVDHEDLSYGIIIDAGSTGSRLFMYCWKSKSNQELIDIRAVNDRMAAAEYIRPLLDYAGDFISPEKHPLTPIFIFATAGMRLLNLEKQNGIIKSLQQKLPSLTKFQVLPQHIQVISGKWEGLYSWAAVNYMLGRFRFPDLETLPTEKKSLEGESSTKRQLDRPPTAGMIDMGGQLVNLGCRDEDPRFLYQIFVTTFLGFGVNEGQKKYERILEQKLPPTQADVSTNASSINLVSDGCLPVSFIKLVTKEDGNQFVRKGNGDWDSCVDNIAKLLFNEYWFSVDDILSLGGVYNHDEFEKKAKAFCSQRWPTIRKKAKAKEYPKANEERLETQCFKSAWIHAILHNGFHVDERQHHFQSAFKIKGEEVQWALGAMIYQMRYFPLLETQRQELAIRRLNNHFTDGSTGWTFFYVLAILVLLFVLYSSLYNGSSSKKYVSGRNGRGMRRDNSIWGYMMLSQGEQDYSSGNFDMNFIVQACNPDNQQTKGNTSNTHAIIGAFSVLTSSKTCIIQSFVIGAQTQVAIHMVNLELKSGELAYFSVEGGIKGAERNKEEKPGCFI</sequence>
<dbReference type="Gene3D" id="3.30.420.150">
    <property type="entry name" value="Exopolyphosphatase. Domain 2"/>
    <property type="match status" value="1"/>
</dbReference>
<evidence type="ECO:0000256" key="6">
    <source>
        <dbReference type="SAM" id="MobiDB-lite"/>
    </source>
</evidence>
<feature type="region of interest" description="Disordered" evidence="6">
    <location>
        <begin position="207"/>
        <end position="227"/>
    </location>
</feature>
<keyword evidence="2 5" id="KW-0378">Hydrolase</keyword>
<evidence type="ECO:0000256" key="2">
    <source>
        <dbReference type="ARBA" id="ARBA00022801"/>
    </source>
</evidence>
<evidence type="ECO:0000313" key="9">
    <source>
        <dbReference type="WBParaSite" id="jg13998"/>
    </source>
</evidence>
<dbReference type="GO" id="GO:0046036">
    <property type="term" value="P:CTP metabolic process"/>
    <property type="evidence" value="ECO:0007669"/>
    <property type="project" value="TreeGrafter"/>
</dbReference>
<dbReference type="GO" id="GO:0005524">
    <property type="term" value="F:ATP binding"/>
    <property type="evidence" value="ECO:0007669"/>
    <property type="project" value="UniProtKB-KW"/>
</dbReference>
<keyword evidence="4" id="KW-0547">Nucleotide-binding</keyword>
<evidence type="ECO:0000256" key="4">
    <source>
        <dbReference type="PIRSR" id="PIRSR600407-2"/>
    </source>
</evidence>
<keyword evidence="7" id="KW-0472">Membrane</keyword>
<feature type="transmembrane region" description="Helical" evidence="7">
    <location>
        <begin position="21"/>
        <end position="42"/>
    </location>
</feature>
<evidence type="ECO:0000256" key="1">
    <source>
        <dbReference type="ARBA" id="ARBA00009283"/>
    </source>
</evidence>
<reference evidence="9" key="1">
    <citation type="submission" date="2022-11" db="UniProtKB">
        <authorList>
            <consortium name="WormBaseParasite"/>
        </authorList>
    </citation>
    <scope>IDENTIFICATION</scope>
</reference>
<dbReference type="PANTHER" id="PTHR11782">
    <property type="entry name" value="ADENOSINE/GUANOSINE DIPHOSPHATASE"/>
    <property type="match status" value="1"/>
</dbReference>
<dbReference type="GO" id="GO:0017111">
    <property type="term" value="F:ribonucleoside triphosphate phosphatase activity"/>
    <property type="evidence" value="ECO:0007669"/>
    <property type="project" value="TreeGrafter"/>
</dbReference>
<keyword evidence="7" id="KW-1133">Transmembrane helix</keyword>
<dbReference type="PROSITE" id="PS01238">
    <property type="entry name" value="GDA1_CD39_NTPASE"/>
    <property type="match status" value="1"/>
</dbReference>